<dbReference type="GO" id="GO:0046983">
    <property type="term" value="F:protein dimerization activity"/>
    <property type="evidence" value="ECO:0007669"/>
    <property type="project" value="InterPro"/>
</dbReference>
<dbReference type="GO" id="GO:0005524">
    <property type="term" value="F:ATP binding"/>
    <property type="evidence" value="ECO:0007669"/>
    <property type="project" value="UniProtKB-KW"/>
</dbReference>
<dbReference type="PROSITE" id="PS50109">
    <property type="entry name" value="HIS_KIN"/>
    <property type="match status" value="1"/>
</dbReference>
<evidence type="ECO:0000259" key="9">
    <source>
        <dbReference type="PROSITE" id="PS50109"/>
    </source>
</evidence>
<keyword evidence="7" id="KW-0067">ATP-binding</keyword>
<evidence type="ECO:0000256" key="2">
    <source>
        <dbReference type="ARBA" id="ARBA00012438"/>
    </source>
</evidence>
<gene>
    <name evidence="10" type="primary">liaS3</name>
    <name evidence="10" type="ORF">HPF_19295</name>
</gene>
<keyword evidence="8" id="KW-0902">Two-component regulatory system</keyword>
<dbReference type="RefSeq" id="WP_133157580.1">
    <property type="nucleotide sequence ID" value="NZ_CP037867.1"/>
</dbReference>
<keyword evidence="5" id="KW-0547">Nucleotide-binding</keyword>
<dbReference type="InterPro" id="IPR005467">
    <property type="entry name" value="His_kinase_dom"/>
</dbReference>
<proteinExistence type="predicted"/>
<sequence>MPPPPSLTPDAERVQRFRHRFELAARGRYTMPIVIALGVVGMVVNESAYQHSGATLDNDIALTDARVKSAETLQRLTEVGLYARSYILTASPEEAIRYRAAVEELQAVKDSAFALLTREVPEETVSVEPIERLIDEHIRTTESWIAMVARGERAPAIAAAASSASLERRNALRQAFAEVLEQTAAVQQKSRVNLYDALMINRMAVHLLALATMLGLFLFQRQLHRGDQQMLEEGQRLAARVKERTAELSEMATHLVNVREDERAHIARELHDEMGGLLTSMKLDFARLRRQPDLPAKAVERILAIEARLGEGIALKRRIIEDLHPSALSQLGLVQALEILCREMAERLDRPVHAELQDVALDKPAQLALYRIAQESLTNIGKYAGCTEARVRLQAEGATVRLSVHDNGKGFDPQRVPHGRHGLLGMRVRVESHGGTLRVDSAPGAGTTIVATLPSRPVPA</sequence>
<keyword evidence="4 10" id="KW-0808">Transferase</keyword>
<dbReference type="GO" id="GO:0000155">
    <property type="term" value="F:phosphorelay sensor kinase activity"/>
    <property type="evidence" value="ECO:0007669"/>
    <property type="project" value="InterPro"/>
</dbReference>
<dbReference type="InterPro" id="IPR003594">
    <property type="entry name" value="HATPase_dom"/>
</dbReference>
<dbReference type="Gene3D" id="1.20.5.1930">
    <property type="match status" value="1"/>
</dbReference>
<dbReference type="SUPFAM" id="SSF55874">
    <property type="entry name" value="ATPase domain of HSP90 chaperone/DNA topoisomerase II/histidine kinase"/>
    <property type="match status" value="1"/>
</dbReference>
<comment type="catalytic activity">
    <reaction evidence="1">
        <text>ATP + protein L-histidine = ADP + protein N-phospho-L-histidine.</text>
        <dbReference type="EC" id="2.7.13.3"/>
    </reaction>
</comment>
<evidence type="ECO:0000256" key="7">
    <source>
        <dbReference type="ARBA" id="ARBA00022840"/>
    </source>
</evidence>
<dbReference type="Gene3D" id="3.30.565.10">
    <property type="entry name" value="Histidine kinase-like ATPase, C-terminal domain"/>
    <property type="match status" value="1"/>
</dbReference>
<dbReference type="Pfam" id="PF07730">
    <property type="entry name" value="HisKA_3"/>
    <property type="match status" value="1"/>
</dbReference>
<reference evidence="10 11" key="1">
    <citation type="submission" date="2019-03" db="EMBL/GenBank/DDBJ databases">
        <authorList>
            <person name="Sebastian G."/>
            <person name="Baumann P."/>
            <person name="Ruckert C."/>
            <person name="Kalinowski J."/>
            <person name="Nebel B."/>
            <person name="Takors R."/>
            <person name="Blombach B."/>
        </authorList>
    </citation>
    <scope>NUCLEOTIDE SEQUENCE [LARGE SCALE GENOMIC DNA]</scope>
    <source>
        <strain evidence="10 11">DSM 1084</strain>
    </source>
</reference>
<dbReference type="GO" id="GO:0016020">
    <property type="term" value="C:membrane"/>
    <property type="evidence" value="ECO:0007669"/>
    <property type="project" value="InterPro"/>
</dbReference>
<dbReference type="InterPro" id="IPR036890">
    <property type="entry name" value="HATPase_C_sf"/>
</dbReference>
<dbReference type="Pfam" id="PF02518">
    <property type="entry name" value="HATPase_c"/>
    <property type="match status" value="1"/>
</dbReference>
<dbReference type="PANTHER" id="PTHR24421:SF10">
    <property type="entry name" value="NITRATE_NITRITE SENSOR PROTEIN NARQ"/>
    <property type="match status" value="1"/>
</dbReference>
<dbReference type="AlphaFoldDB" id="A0A4P6X5M3"/>
<evidence type="ECO:0000313" key="11">
    <source>
        <dbReference type="Proteomes" id="UP000293912"/>
    </source>
</evidence>
<evidence type="ECO:0000256" key="6">
    <source>
        <dbReference type="ARBA" id="ARBA00022777"/>
    </source>
</evidence>
<name>A0A4P6X5M3_HYDPS</name>
<dbReference type="Proteomes" id="UP000293912">
    <property type="component" value="Chromosome"/>
</dbReference>
<keyword evidence="3" id="KW-0597">Phosphoprotein</keyword>
<keyword evidence="6 10" id="KW-0418">Kinase</keyword>
<protein>
    <recommendedName>
        <fullName evidence="2">histidine kinase</fullName>
        <ecNumber evidence="2">2.7.13.3</ecNumber>
    </recommendedName>
</protein>
<organism evidence="10 11">
    <name type="scientific">Hydrogenophaga pseudoflava</name>
    <name type="common">Pseudomonas carboxydoflava</name>
    <dbReference type="NCBI Taxonomy" id="47421"/>
    <lineage>
        <taxon>Bacteria</taxon>
        <taxon>Pseudomonadati</taxon>
        <taxon>Pseudomonadota</taxon>
        <taxon>Betaproteobacteria</taxon>
        <taxon>Burkholderiales</taxon>
        <taxon>Comamonadaceae</taxon>
        <taxon>Hydrogenophaga</taxon>
    </lineage>
</organism>
<dbReference type="InterPro" id="IPR050482">
    <property type="entry name" value="Sensor_HK_TwoCompSys"/>
</dbReference>
<evidence type="ECO:0000256" key="4">
    <source>
        <dbReference type="ARBA" id="ARBA00022679"/>
    </source>
</evidence>
<dbReference type="EMBL" id="CP037867">
    <property type="protein sequence ID" value="QBM29848.1"/>
    <property type="molecule type" value="Genomic_DNA"/>
</dbReference>
<evidence type="ECO:0000256" key="8">
    <source>
        <dbReference type="ARBA" id="ARBA00023012"/>
    </source>
</evidence>
<dbReference type="CDD" id="cd16917">
    <property type="entry name" value="HATPase_UhpB-NarQ-NarX-like"/>
    <property type="match status" value="1"/>
</dbReference>
<dbReference type="PANTHER" id="PTHR24421">
    <property type="entry name" value="NITRATE/NITRITE SENSOR PROTEIN NARX-RELATED"/>
    <property type="match status" value="1"/>
</dbReference>
<dbReference type="KEGG" id="hpse:HPF_19295"/>
<evidence type="ECO:0000256" key="3">
    <source>
        <dbReference type="ARBA" id="ARBA00022553"/>
    </source>
</evidence>
<dbReference type="InterPro" id="IPR011712">
    <property type="entry name" value="Sig_transdc_His_kin_sub3_dim/P"/>
</dbReference>
<keyword evidence="11" id="KW-1185">Reference proteome</keyword>
<evidence type="ECO:0000256" key="5">
    <source>
        <dbReference type="ARBA" id="ARBA00022741"/>
    </source>
</evidence>
<feature type="domain" description="Histidine kinase" evidence="9">
    <location>
        <begin position="369"/>
        <end position="457"/>
    </location>
</feature>
<evidence type="ECO:0000256" key="1">
    <source>
        <dbReference type="ARBA" id="ARBA00000085"/>
    </source>
</evidence>
<dbReference type="SMART" id="SM00387">
    <property type="entry name" value="HATPase_c"/>
    <property type="match status" value="1"/>
</dbReference>
<accession>A0A4P6X5M3</accession>
<evidence type="ECO:0000313" key="10">
    <source>
        <dbReference type="EMBL" id="QBM29848.1"/>
    </source>
</evidence>
<dbReference type="EC" id="2.7.13.3" evidence="2"/>